<dbReference type="AlphaFoldDB" id="A0A4R5M0K6"/>
<gene>
    <name evidence="1" type="ORF">EYW47_34540</name>
</gene>
<reference evidence="1 2" key="1">
    <citation type="submission" date="2019-03" db="EMBL/GenBank/DDBJ databases">
        <title>Paraburkholderia sp. 4M-K11, isolated from subtropical forest soil.</title>
        <authorList>
            <person name="Gao Z.-H."/>
            <person name="Qiu L.-H."/>
        </authorList>
    </citation>
    <scope>NUCLEOTIDE SEQUENCE [LARGE SCALE GENOMIC DNA]</scope>
    <source>
        <strain evidence="1 2">4M-K11</strain>
    </source>
</reference>
<dbReference type="Proteomes" id="UP000295722">
    <property type="component" value="Unassembled WGS sequence"/>
</dbReference>
<dbReference type="EMBL" id="SMRP01000031">
    <property type="protein sequence ID" value="TDG18403.1"/>
    <property type="molecule type" value="Genomic_DNA"/>
</dbReference>
<protein>
    <submittedName>
        <fullName evidence="1">DUF4148 domain-containing protein</fullName>
    </submittedName>
</protein>
<dbReference type="OrthoDB" id="9107699at2"/>
<comment type="caution">
    <text evidence="1">The sequence shown here is derived from an EMBL/GenBank/DDBJ whole genome shotgun (WGS) entry which is preliminary data.</text>
</comment>
<keyword evidence="2" id="KW-1185">Reference proteome</keyword>
<organism evidence="1 2">
    <name type="scientific">Paraburkholderia silviterrae</name>
    <dbReference type="NCBI Taxonomy" id="2528715"/>
    <lineage>
        <taxon>Bacteria</taxon>
        <taxon>Pseudomonadati</taxon>
        <taxon>Pseudomonadota</taxon>
        <taxon>Betaproteobacteria</taxon>
        <taxon>Burkholderiales</taxon>
        <taxon>Burkholderiaceae</taxon>
        <taxon>Paraburkholderia</taxon>
    </lineage>
</organism>
<sequence length="145" mass="15199">MAVMCRILNISSFPCGYSRGFAPLSLPHELHCSPAMHREPACNRAGTVNGSGRLAGQEFEVKKSWNCAFAALMLSISAFAHAQGTATPDGVAPGAAAPVAAAPAAPAWSADGTAHITRAQVRHELVEAQRDGQLKLLNSTVYAHH</sequence>
<evidence type="ECO:0000313" key="1">
    <source>
        <dbReference type="EMBL" id="TDG18403.1"/>
    </source>
</evidence>
<evidence type="ECO:0000313" key="2">
    <source>
        <dbReference type="Proteomes" id="UP000295722"/>
    </source>
</evidence>
<proteinExistence type="predicted"/>
<accession>A0A4R5M0K6</accession>
<name>A0A4R5M0K6_9BURK</name>